<dbReference type="SMART" id="SM00567">
    <property type="entry name" value="EZ_HEAT"/>
    <property type="match status" value="6"/>
</dbReference>
<dbReference type="CDD" id="cd00317">
    <property type="entry name" value="cyclophilin"/>
    <property type="match status" value="1"/>
</dbReference>
<keyword evidence="4 7" id="KW-0413">Isomerase</keyword>
<dbReference type="Pfam" id="PF13646">
    <property type="entry name" value="HEAT_2"/>
    <property type="match status" value="2"/>
</dbReference>
<dbReference type="InterPro" id="IPR004155">
    <property type="entry name" value="PBS_lyase_HEAT"/>
</dbReference>
<dbReference type="PROSITE" id="PS50072">
    <property type="entry name" value="CSA_PPIASE_2"/>
    <property type="match status" value="1"/>
</dbReference>
<dbReference type="Gene3D" id="1.25.10.10">
    <property type="entry name" value="Leucine-rich Repeat Variant"/>
    <property type="match status" value="3"/>
</dbReference>
<dbReference type="EC" id="5.2.1.8" evidence="2"/>
<feature type="signal peptide" evidence="5">
    <location>
        <begin position="1"/>
        <end position="21"/>
    </location>
</feature>
<evidence type="ECO:0000313" key="8">
    <source>
        <dbReference type="Proteomes" id="UP000249061"/>
    </source>
</evidence>
<evidence type="ECO:0000256" key="2">
    <source>
        <dbReference type="ARBA" id="ARBA00013194"/>
    </source>
</evidence>
<dbReference type="PROSITE" id="PS00170">
    <property type="entry name" value="CSA_PPIASE_1"/>
    <property type="match status" value="1"/>
</dbReference>
<dbReference type="SUPFAM" id="SSF48371">
    <property type="entry name" value="ARM repeat"/>
    <property type="match status" value="1"/>
</dbReference>
<evidence type="ECO:0000256" key="4">
    <source>
        <dbReference type="ARBA" id="ARBA00023235"/>
    </source>
</evidence>
<dbReference type="InterPro" id="IPR020892">
    <property type="entry name" value="Cyclophilin-type_PPIase_CS"/>
</dbReference>
<dbReference type="InterPro" id="IPR044666">
    <property type="entry name" value="Cyclophilin_A-like"/>
</dbReference>
<keyword evidence="5" id="KW-0732">Signal</keyword>
<dbReference type="AlphaFoldDB" id="A0A2W5TWJ2"/>
<accession>A0A2W5TWJ2</accession>
<evidence type="ECO:0000313" key="7">
    <source>
        <dbReference type="EMBL" id="PZR17663.1"/>
    </source>
</evidence>
<reference evidence="7 8" key="1">
    <citation type="submission" date="2017-08" db="EMBL/GenBank/DDBJ databases">
        <title>Infants hospitalized years apart are colonized by the same room-sourced microbial strains.</title>
        <authorList>
            <person name="Brooks B."/>
            <person name="Olm M.R."/>
            <person name="Firek B.A."/>
            <person name="Baker R."/>
            <person name="Thomas B.C."/>
            <person name="Morowitz M.J."/>
            <person name="Banfield J.F."/>
        </authorList>
    </citation>
    <scope>NUCLEOTIDE SEQUENCE [LARGE SCALE GENOMIC DNA]</scope>
    <source>
        <strain evidence="7">S2_003_000_R2_14</strain>
    </source>
</reference>
<dbReference type="InterPro" id="IPR029000">
    <property type="entry name" value="Cyclophilin-like_dom_sf"/>
</dbReference>
<name>A0A2W5TWJ2_9BACT</name>
<organism evidence="7 8">
    <name type="scientific">Archangium gephyra</name>
    <dbReference type="NCBI Taxonomy" id="48"/>
    <lineage>
        <taxon>Bacteria</taxon>
        <taxon>Pseudomonadati</taxon>
        <taxon>Myxococcota</taxon>
        <taxon>Myxococcia</taxon>
        <taxon>Myxococcales</taxon>
        <taxon>Cystobacterineae</taxon>
        <taxon>Archangiaceae</taxon>
        <taxon>Archangium</taxon>
    </lineage>
</organism>
<dbReference type="Gene3D" id="2.40.100.10">
    <property type="entry name" value="Cyclophilin-like"/>
    <property type="match status" value="1"/>
</dbReference>
<proteinExistence type="inferred from homology"/>
<protein>
    <recommendedName>
        <fullName evidence="2">peptidylprolyl isomerase</fullName>
        <ecNumber evidence="2">5.2.1.8</ecNumber>
    </recommendedName>
</protein>
<evidence type="ECO:0000259" key="6">
    <source>
        <dbReference type="PROSITE" id="PS50072"/>
    </source>
</evidence>
<dbReference type="PROSITE" id="PS51257">
    <property type="entry name" value="PROKAR_LIPOPROTEIN"/>
    <property type="match status" value="1"/>
</dbReference>
<sequence length="698" mass="73139">MRLLVVSLMIVLSACASKSGAAKKGKSAATNSAGELQLFADLEDRRSLGDGKLMQAAITSTDPAVRKRALLALGRIQDPHTAGAMIEGLSDPDASVRAEAAFAIGLLGLSWAPLNEEMKSRLGNALLEKEGPESDAATRVAMLEAMGRVATPQLVERLVDRLGGAPDVAGRAALSIGVAAKSKVPVTSRAFPALADLLKKESPATTRYGAAYALMQTKSDAARPLLLGCLTDENSEVRALCAKGLSDTGTDSDAVALRKLIDDPDYRVAVEAARSLARISTRCKSSACVAIGALTDLNLRAERLLRGDTAGGGQPLLALSQAELPPFAKALLSSLRSQLGAGKNNADARVKKDAANLDCRFAAAQDRLSGAMTETVNCGFGVIEEAHRLQLGLHALADSKTRPTDPRKALEQVGSYLLHPDARVKLAAVELLGTVNSQPSMEKLRPLLLSGDLVLATAAATSLSKLGDKTQVTLIRQLGQKVSAQADLAPAIAEALATLDGKEAVGDLEGWLQSPHAAVRQAAAEALSTLKGSAVTAERVEAPASATKFQAPPANAHLIVVTEKGEFEVALYVNEAPRTSGNAFELAKKGFFKNLTFHRVVPDFVVQGGDPRADGNGGPGYTIRCEVNHKPYARNVVGMALSGKDTGGSQFFVTTAAQPHLDGRYTTFGEVIRGQEVVDALLEGDRILEVRATPAPRG</sequence>
<dbReference type="GO" id="GO:0006457">
    <property type="term" value="P:protein folding"/>
    <property type="evidence" value="ECO:0007669"/>
    <property type="project" value="InterPro"/>
</dbReference>
<feature type="chain" id="PRO_5016115014" description="peptidylprolyl isomerase" evidence="5">
    <location>
        <begin position="22"/>
        <end position="698"/>
    </location>
</feature>
<feature type="domain" description="PPIase cyclophilin-type" evidence="6">
    <location>
        <begin position="565"/>
        <end position="681"/>
    </location>
</feature>
<dbReference type="InterPro" id="IPR002130">
    <property type="entry name" value="Cyclophilin-type_PPIase_dom"/>
</dbReference>
<dbReference type="SUPFAM" id="SSF50891">
    <property type="entry name" value="Cyclophilin-like"/>
    <property type="match status" value="1"/>
</dbReference>
<dbReference type="InterPro" id="IPR016024">
    <property type="entry name" value="ARM-type_fold"/>
</dbReference>
<evidence type="ECO:0000256" key="3">
    <source>
        <dbReference type="ARBA" id="ARBA00023110"/>
    </source>
</evidence>
<dbReference type="PANTHER" id="PTHR45625">
    <property type="entry name" value="PEPTIDYL-PROLYL CIS-TRANS ISOMERASE-RELATED"/>
    <property type="match status" value="1"/>
</dbReference>
<dbReference type="Pfam" id="PF00160">
    <property type="entry name" value="Pro_isomerase"/>
    <property type="match status" value="1"/>
</dbReference>
<dbReference type="GO" id="GO:0003755">
    <property type="term" value="F:peptidyl-prolyl cis-trans isomerase activity"/>
    <property type="evidence" value="ECO:0007669"/>
    <property type="project" value="UniProtKB-KW"/>
</dbReference>
<dbReference type="InterPro" id="IPR011989">
    <property type="entry name" value="ARM-like"/>
</dbReference>
<evidence type="ECO:0000256" key="5">
    <source>
        <dbReference type="SAM" id="SignalP"/>
    </source>
</evidence>
<keyword evidence="3" id="KW-0697">Rotamase</keyword>
<comment type="caution">
    <text evidence="7">The sequence shown here is derived from an EMBL/GenBank/DDBJ whole genome shotgun (WGS) entry which is preliminary data.</text>
</comment>
<dbReference type="PANTHER" id="PTHR45625:SF4">
    <property type="entry name" value="PEPTIDYLPROLYL ISOMERASE DOMAIN AND WD REPEAT-CONTAINING PROTEIN 1"/>
    <property type="match status" value="1"/>
</dbReference>
<dbReference type="PRINTS" id="PR00153">
    <property type="entry name" value="CSAPPISMRASE"/>
</dbReference>
<gene>
    <name evidence="7" type="ORF">DI536_04960</name>
</gene>
<evidence type="ECO:0000256" key="1">
    <source>
        <dbReference type="ARBA" id="ARBA00007365"/>
    </source>
</evidence>
<dbReference type="EMBL" id="QFQP01000002">
    <property type="protein sequence ID" value="PZR17663.1"/>
    <property type="molecule type" value="Genomic_DNA"/>
</dbReference>
<comment type="similarity">
    <text evidence="1">Belongs to the cyclophilin-type PPIase family.</text>
</comment>
<dbReference type="Proteomes" id="UP000249061">
    <property type="component" value="Unassembled WGS sequence"/>
</dbReference>